<sequence length="137" mass="15636">MKTVLDILRKGGGWRPSLYLKIENPPYMELVIEAVDESGPCGLPSLSVAHYGVQNGDAMRDPEMCFELGLAGGAHLNVFYYRNDYAGIEQWSRFIQEGNYCYYTQLHQQHEAFAMLWDNNLRVQGFCEVFTDKCILG</sequence>
<dbReference type="InterPro" id="IPR054203">
    <property type="entry name" value="DUF6908"/>
</dbReference>
<protein>
    <recommendedName>
        <fullName evidence="1">DUF6908 domain-containing protein</fullName>
    </recommendedName>
</protein>
<feature type="domain" description="DUF6908" evidence="1">
    <location>
        <begin position="2"/>
        <end position="127"/>
    </location>
</feature>
<dbReference type="Proteomes" id="UP000236728">
    <property type="component" value="Unassembled WGS sequence"/>
</dbReference>
<dbReference type="AlphaFoldDB" id="A0A1H6C3U2"/>
<evidence type="ECO:0000259" key="1">
    <source>
        <dbReference type="Pfam" id="PF21849"/>
    </source>
</evidence>
<reference evidence="2 3" key="1">
    <citation type="submission" date="2016-10" db="EMBL/GenBank/DDBJ databases">
        <authorList>
            <person name="de Groot N.N."/>
        </authorList>
    </citation>
    <scope>NUCLEOTIDE SEQUENCE [LARGE SCALE GENOMIC DNA]</scope>
    <source>
        <strain evidence="2 3">DSM 22489</strain>
    </source>
</reference>
<proteinExistence type="predicted"/>
<dbReference type="OrthoDB" id="117513at2"/>
<evidence type="ECO:0000313" key="2">
    <source>
        <dbReference type="EMBL" id="SEG67639.1"/>
    </source>
</evidence>
<organism evidence="2 3">
    <name type="scientific">Bryocella elongata</name>
    <dbReference type="NCBI Taxonomy" id="863522"/>
    <lineage>
        <taxon>Bacteria</taxon>
        <taxon>Pseudomonadati</taxon>
        <taxon>Acidobacteriota</taxon>
        <taxon>Terriglobia</taxon>
        <taxon>Terriglobales</taxon>
        <taxon>Acidobacteriaceae</taxon>
        <taxon>Bryocella</taxon>
    </lineage>
</organism>
<name>A0A1H6C3U2_9BACT</name>
<gene>
    <name evidence="2" type="ORF">SAMN05421819_4249</name>
</gene>
<accession>A0A1H6C3U2</accession>
<dbReference type="RefSeq" id="WP_103935080.1">
    <property type="nucleotide sequence ID" value="NZ_FNVA01000008.1"/>
</dbReference>
<keyword evidence="3" id="KW-1185">Reference proteome</keyword>
<dbReference type="EMBL" id="FNVA01000008">
    <property type="protein sequence ID" value="SEG67639.1"/>
    <property type="molecule type" value="Genomic_DNA"/>
</dbReference>
<dbReference type="Pfam" id="PF21849">
    <property type="entry name" value="DUF6908"/>
    <property type="match status" value="1"/>
</dbReference>
<evidence type="ECO:0000313" key="3">
    <source>
        <dbReference type="Proteomes" id="UP000236728"/>
    </source>
</evidence>